<protein>
    <recommendedName>
        <fullName evidence="3">DUF2855 family protein</fullName>
    </recommendedName>
</protein>
<sequence>MSVITLILVERDNIANSILVHTPLPAPPQGGLQLRIDSFGLTTNNVTYAALGNAYKAFPVDNLSSKLTPSHSPRYFDFFPVDASVPDAARYGTIPVWGLATGFFPLASHIVLVPGAELTDAFFDVDRPQLPAGHMIYNKVSGGVPNLHDPFHSPTHEPHMLLLRPLFFTSYLLADKLIDEKLYTAKTVVITSASSKTSLCLAFVLKRAGIPTIGLTSASSIAWLADTNAYTELLPYDALGSAPPPGDVVLVDVAGNQAVVADVGRWAGEGLKKELSVGMTHWESRAKVGAGSAEVFFAPAQLNKKQAEMGVLALGAVMGKAFAETLGSADEWVEVERVEGEEGVLRVWRELVAGKAAPRKGLVLTL</sequence>
<dbReference type="Pfam" id="PF11017">
    <property type="entry name" value="DUF2855"/>
    <property type="match status" value="1"/>
</dbReference>
<keyword evidence="2" id="KW-1185">Reference proteome</keyword>
<evidence type="ECO:0000313" key="1">
    <source>
        <dbReference type="EMBL" id="RKO89155.1"/>
    </source>
</evidence>
<gene>
    <name evidence="1" type="ORF">BDK51DRAFT_48316</name>
</gene>
<dbReference type="OrthoDB" id="192702at2759"/>
<evidence type="ECO:0000313" key="2">
    <source>
        <dbReference type="Proteomes" id="UP000269721"/>
    </source>
</evidence>
<reference evidence="2" key="1">
    <citation type="journal article" date="2018" name="Nat. Microbiol.">
        <title>Leveraging single-cell genomics to expand the fungal tree of life.</title>
        <authorList>
            <person name="Ahrendt S.R."/>
            <person name="Quandt C.A."/>
            <person name="Ciobanu D."/>
            <person name="Clum A."/>
            <person name="Salamov A."/>
            <person name="Andreopoulos B."/>
            <person name="Cheng J.F."/>
            <person name="Woyke T."/>
            <person name="Pelin A."/>
            <person name="Henrissat B."/>
            <person name="Reynolds N.K."/>
            <person name="Benny G.L."/>
            <person name="Smith M.E."/>
            <person name="James T.Y."/>
            <person name="Grigoriev I.V."/>
        </authorList>
    </citation>
    <scope>NUCLEOTIDE SEQUENCE [LARGE SCALE GENOMIC DNA]</scope>
</reference>
<dbReference type="Proteomes" id="UP000269721">
    <property type="component" value="Unassembled WGS sequence"/>
</dbReference>
<proteinExistence type="predicted"/>
<evidence type="ECO:0008006" key="3">
    <source>
        <dbReference type="Google" id="ProtNLM"/>
    </source>
</evidence>
<organism evidence="1 2">
    <name type="scientific">Blyttiomyces helicus</name>
    <dbReference type="NCBI Taxonomy" id="388810"/>
    <lineage>
        <taxon>Eukaryota</taxon>
        <taxon>Fungi</taxon>
        <taxon>Fungi incertae sedis</taxon>
        <taxon>Chytridiomycota</taxon>
        <taxon>Chytridiomycota incertae sedis</taxon>
        <taxon>Chytridiomycetes</taxon>
        <taxon>Chytridiomycetes incertae sedis</taxon>
        <taxon>Blyttiomyces</taxon>
    </lineage>
</organism>
<dbReference type="InterPro" id="IPR021276">
    <property type="entry name" value="DUF2855"/>
</dbReference>
<dbReference type="EMBL" id="KZ996254">
    <property type="protein sequence ID" value="RKO89155.1"/>
    <property type="molecule type" value="Genomic_DNA"/>
</dbReference>
<name>A0A4P9WBZ4_9FUNG</name>
<accession>A0A4P9WBZ4</accession>
<dbReference type="AlphaFoldDB" id="A0A4P9WBZ4"/>